<evidence type="ECO:0000313" key="3">
    <source>
        <dbReference type="Proteomes" id="UP001057702"/>
    </source>
</evidence>
<name>A0ABT1PZL2_9ACTN</name>
<organism evidence="2 3">
    <name type="scientific">Streptomyces humicola</name>
    <dbReference type="NCBI Taxonomy" id="2953240"/>
    <lineage>
        <taxon>Bacteria</taxon>
        <taxon>Bacillati</taxon>
        <taxon>Actinomycetota</taxon>
        <taxon>Actinomycetes</taxon>
        <taxon>Kitasatosporales</taxon>
        <taxon>Streptomycetaceae</taxon>
        <taxon>Streptomyces</taxon>
    </lineage>
</organism>
<accession>A0ABT1PZL2</accession>
<evidence type="ECO:0000313" key="2">
    <source>
        <dbReference type="EMBL" id="MCQ4083115.1"/>
    </source>
</evidence>
<keyword evidence="3" id="KW-1185">Reference proteome</keyword>
<feature type="transmembrane region" description="Helical" evidence="1">
    <location>
        <begin position="131"/>
        <end position="156"/>
    </location>
</feature>
<protein>
    <submittedName>
        <fullName evidence="2">DUF456 domain-containing protein</fullName>
    </submittedName>
</protein>
<gene>
    <name evidence="2" type="ORF">NGB36_21520</name>
</gene>
<keyword evidence="1" id="KW-0472">Membrane</keyword>
<feature type="transmembrane region" description="Helical" evidence="1">
    <location>
        <begin position="49"/>
        <end position="70"/>
    </location>
</feature>
<dbReference type="Pfam" id="PF04306">
    <property type="entry name" value="DUF456"/>
    <property type="match status" value="1"/>
</dbReference>
<evidence type="ECO:0000256" key="1">
    <source>
        <dbReference type="SAM" id="Phobius"/>
    </source>
</evidence>
<sequence>MTAAQLLIVGLVMAAGLLGVLMPGLPGPLVCWAAVLWWASTLHTAFAWYVLFATAAVLVLAQVVVVLMPARRLRDSGISRRTLFLGGISGILGFFVVPVLGGLLGFVGGIYMQERSRLGTHRAARMSTRVAMRAIGASLLVELFACLLVAGTWLGVTAFG</sequence>
<dbReference type="EMBL" id="JANFNG010000018">
    <property type="protein sequence ID" value="MCQ4083115.1"/>
    <property type="molecule type" value="Genomic_DNA"/>
</dbReference>
<reference evidence="2" key="1">
    <citation type="submission" date="2022-06" db="EMBL/GenBank/DDBJ databases">
        <title>Draft genome sequence of Streptomyces sp. RB6PN25 isolated from peat swamp forest in Thailand.</title>
        <authorList>
            <person name="Duangmal K."/>
            <person name="Klaysubun C."/>
        </authorList>
    </citation>
    <scope>NUCLEOTIDE SEQUENCE</scope>
    <source>
        <strain evidence="2">RB6PN25</strain>
    </source>
</reference>
<dbReference type="InterPro" id="IPR007403">
    <property type="entry name" value="DUF456"/>
</dbReference>
<dbReference type="RefSeq" id="WP_255922031.1">
    <property type="nucleotide sequence ID" value="NZ_JANFNG010000018.1"/>
</dbReference>
<feature type="transmembrane region" description="Helical" evidence="1">
    <location>
        <begin position="82"/>
        <end position="111"/>
    </location>
</feature>
<proteinExistence type="predicted"/>
<dbReference type="Proteomes" id="UP001057702">
    <property type="component" value="Unassembled WGS sequence"/>
</dbReference>
<comment type="caution">
    <text evidence="2">The sequence shown here is derived from an EMBL/GenBank/DDBJ whole genome shotgun (WGS) entry which is preliminary data.</text>
</comment>
<keyword evidence="1" id="KW-0812">Transmembrane</keyword>
<keyword evidence="1" id="KW-1133">Transmembrane helix</keyword>